<evidence type="ECO:0008006" key="3">
    <source>
        <dbReference type="Google" id="ProtNLM"/>
    </source>
</evidence>
<dbReference type="EMBL" id="CAUYUJ010018466">
    <property type="protein sequence ID" value="CAK0883802.1"/>
    <property type="molecule type" value="Genomic_DNA"/>
</dbReference>
<evidence type="ECO:0000313" key="1">
    <source>
        <dbReference type="EMBL" id="CAK0883802.1"/>
    </source>
</evidence>
<comment type="caution">
    <text evidence="1">The sequence shown here is derived from an EMBL/GenBank/DDBJ whole genome shotgun (WGS) entry which is preliminary data.</text>
</comment>
<protein>
    <recommendedName>
        <fullName evidence="3">Reverse transcriptase domain-containing protein</fullName>
    </recommendedName>
</protein>
<gene>
    <name evidence="1" type="ORF">PCOR1329_LOCUS65914</name>
</gene>
<dbReference type="Proteomes" id="UP001189429">
    <property type="component" value="Unassembled WGS sequence"/>
</dbReference>
<organism evidence="1 2">
    <name type="scientific">Prorocentrum cordatum</name>
    <dbReference type="NCBI Taxonomy" id="2364126"/>
    <lineage>
        <taxon>Eukaryota</taxon>
        <taxon>Sar</taxon>
        <taxon>Alveolata</taxon>
        <taxon>Dinophyceae</taxon>
        <taxon>Prorocentrales</taxon>
        <taxon>Prorocentraceae</taxon>
        <taxon>Prorocentrum</taxon>
    </lineage>
</organism>
<name>A0ABN9WBX8_9DINO</name>
<accession>A0ABN9WBX8</accession>
<keyword evidence="2" id="KW-1185">Reference proteome</keyword>
<proteinExistence type="predicted"/>
<reference evidence="1" key="1">
    <citation type="submission" date="2023-10" db="EMBL/GenBank/DDBJ databases">
        <authorList>
            <person name="Chen Y."/>
            <person name="Shah S."/>
            <person name="Dougan E. K."/>
            <person name="Thang M."/>
            <person name="Chan C."/>
        </authorList>
    </citation>
    <scope>NUCLEOTIDE SEQUENCE [LARGE SCALE GENOMIC DNA]</scope>
</reference>
<evidence type="ECO:0000313" key="2">
    <source>
        <dbReference type="Proteomes" id="UP001189429"/>
    </source>
</evidence>
<sequence>MLKDPKFRRFGESRALAVFSIFSKWFSCCLTLLLDEHVRRALSGTGCNLYGLCSGHRCHEITAGLKVLARHSRLGGKGQNVFIASLDVGQAFDHLTIPRASASLQWLQVDDELIFALMEGAEFQFQEICSHPIPWDSCIRTGSLEGPPLWNAQCISMFGPVFLNWERLGKGLVLSAEAGGICVSHFVWADNVLLVARSLPMLTSMIVELNQPLYLRGFHWKASSLEFMSVASDDTDPLVVHLSPSSGSSGNCPSSALVFKRVSVLKILGTVIGRNFIDHEDIRHRMRWTVGAFWKEKSYDQSRLISIHSKIRRYDSRVRSKFLYGLEGASIHAKALRYIHKEEGEMLRRMVWRNKRADESWSSFLVTAILSWSSGFVS</sequence>